<dbReference type="PANTHER" id="PTHR43228:SF1">
    <property type="entry name" value="TWO-COMPONENT RESPONSE REGULATOR ARR22"/>
    <property type="match status" value="1"/>
</dbReference>
<evidence type="ECO:0000256" key="2">
    <source>
        <dbReference type="ARBA" id="ARBA00024867"/>
    </source>
</evidence>
<dbReference type="SUPFAM" id="SSF52172">
    <property type="entry name" value="CheY-like"/>
    <property type="match status" value="1"/>
</dbReference>
<protein>
    <recommendedName>
        <fullName evidence="1">Stage 0 sporulation protein A homolog</fullName>
    </recommendedName>
</protein>
<name>A0A1W1VX72_9FIRM</name>
<keyword evidence="6" id="KW-1185">Reference proteome</keyword>
<proteinExistence type="predicted"/>
<dbReference type="AlphaFoldDB" id="A0A1W1VX72"/>
<dbReference type="CDD" id="cd00156">
    <property type="entry name" value="REC"/>
    <property type="match status" value="1"/>
</dbReference>
<dbReference type="SMART" id="SM00448">
    <property type="entry name" value="REC"/>
    <property type="match status" value="1"/>
</dbReference>
<dbReference type="STRING" id="698762.SAMN00808754_1985"/>
<evidence type="ECO:0000313" key="5">
    <source>
        <dbReference type="EMBL" id="SMB97843.1"/>
    </source>
</evidence>
<dbReference type="PROSITE" id="PS50110">
    <property type="entry name" value="RESPONSE_REGULATORY"/>
    <property type="match status" value="1"/>
</dbReference>
<feature type="modified residue" description="4-aspartylphosphate" evidence="3">
    <location>
        <position position="52"/>
    </location>
</feature>
<dbReference type="PANTHER" id="PTHR43228">
    <property type="entry name" value="TWO-COMPONENT RESPONSE REGULATOR"/>
    <property type="match status" value="1"/>
</dbReference>
<dbReference type="OrthoDB" id="9790669at2"/>
<dbReference type="RefSeq" id="WP_084665563.1">
    <property type="nucleotide sequence ID" value="NZ_LT838272.1"/>
</dbReference>
<reference evidence="5 6" key="1">
    <citation type="submission" date="2017-04" db="EMBL/GenBank/DDBJ databases">
        <authorList>
            <person name="Afonso C.L."/>
            <person name="Miller P.J."/>
            <person name="Scott M.A."/>
            <person name="Spackman E."/>
            <person name="Goraichik I."/>
            <person name="Dimitrov K.M."/>
            <person name="Suarez D.L."/>
            <person name="Swayne D.E."/>
        </authorList>
    </citation>
    <scope>NUCLEOTIDE SEQUENCE [LARGE SCALE GENOMIC DNA]</scope>
    <source>
        <strain evidence="5 6">ToBE</strain>
    </source>
</reference>
<organism evidence="5 6">
    <name type="scientific">Thermanaeromonas toyohensis ToBE</name>
    <dbReference type="NCBI Taxonomy" id="698762"/>
    <lineage>
        <taxon>Bacteria</taxon>
        <taxon>Bacillati</taxon>
        <taxon>Bacillota</taxon>
        <taxon>Clostridia</taxon>
        <taxon>Neomoorellales</taxon>
        <taxon>Neomoorellaceae</taxon>
        <taxon>Thermanaeromonas</taxon>
    </lineage>
</organism>
<dbReference type="InterPro" id="IPR011006">
    <property type="entry name" value="CheY-like_superfamily"/>
</dbReference>
<comment type="function">
    <text evidence="2">May play the central regulatory role in sporulation. It may be an element of the effector pathway responsible for the activation of sporulation genes in response to nutritional stress. Spo0A may act in concert with spo0H (a sigma factor) to control the expression of some genes that are critical to the sporulation process.</text>
</comment>
<dbReference type="Pfam" id="PF00072">
    <property type="entry name" value="Response_reg"/>
    <property type="match status" value="1"/>
</dbReference>
<dbReference type="Proteomes" id="UP000192569">
    <property type="component" value="Chromosome I"/>
</dbReference>
<dbReference type="Gene3D" id="3.40.50.2300">
    <property type="match status" value="1"/>
</dbReference>
<evidence type="ECO:0000313" key="6">
    <source>
        <dbReference type="Proteomes" id="UP000192569"/>
    </source>
</evidence>
<evidence type="ECO:0000256" key="1">
    <source>
        <dbReference type="ARBA" id="ARBA00018672"/>
    </source>
</evidence>
<dbReference type="EMBL" id="LT838272">
    <property type="protein sequence ID" value="SMB97843.1"/>
    <property type="molecule type" value="Genomic_DNA"/>
</dbReference>
<feature type="domain" description="Response regulatory" evidence="4">
    <location>
        <begin position="3"/>
        <end position="119"/>
    </location>
</feature>
<evidence type="ECO:0000259" key="4">
    <source>
        <dbReference type="PROSITE" id="PS50110"/>
    </source>
</evidence>
<sequence length="124" mass="13760">MARVLIVDDSSAVRAYHANILLKAGHQVDFADNGYEGLEKFFMAEYDVVLVDINMPKMHGYDLIREIRKAEQGKNVAVVVISTEAGQNDMVEAYKAGADLYLVKPVKPEDLERVCTMFGGHGAR</sequence>
<evidence type="ECO:0000256" key="3">
    <source>
        <dbReference type="PROSITE-ProRule" id="PRU00169"/>
    </source>
</evidence>
<dbReference type="InterPro" id="IPR052048">
    <property type="entry name" value="ST_Response_Regulator"/>
</dbReference>
<keyword evidence="3" id="KW-0597">Phosphoprotein</keyword>
<dbReference type="GO" id="GO:0000160">
    <property type="term" value="P:phosphorelay signal transduction system"/>
    <property type="evidence" value="ECO:0007669"/>
    <property type="project" value="InterPro"/>
</dbReference>
<dbReference type="InterPro" id="IPR001789">
    <property type="entry name" value="Sig_transdc_resp-reg_receiver"/>
</dbReference>
<gene>
    <name evidence="5" type="ORF">SAMN00808754_1985</name>
</gene>
<accession>A0A1W1VX72</accession>